<evidence type="ECO:0000256" key="3">
    <source>
        <dbReference type="ARBA" id="ARBA00022989"/>
    </source>
</evidence>
<dbReference type="PANTHER" id="PTHR35371">
    <property type="entry name" value="INNER MEMBRANE PROTEIN"/>
    <property type="match status" value="1"/>
</dbReference>
<protein>
    <recommendedName>
        <fullName evidence="7">Membrane protein STY2112</fullName>
    </recommendedName>
</protein>
<proteinExistence type="predicted"/>
<evidence type="ECO:0000313" key="6">
    <source>
        <dbReference type="EMBL" id="VAW70336.1"/>
    </source>
</evidence>
<evidence type="ECO:0000256" key="2">
    <source>
        <dbReference type="ARBA" id="ARBA00022692"/>
    </source>
</evidence>
<dbReference type="InterPro" id="IPR023352">
    <property type="entry name" value="MAPEG-like_dom_sf"/>
</dbReference>
<feature type="transmembrane region" description="Helical" evidence="5">
    <location>
        <begin position="105"/>
        <end position="124"/>
    </location>
</feature>
<evidence type="ECO:0000256" key="1">
    <source>
        <dbReference type="ARBA" id="ARBA00004370"/>
    </source>
</evidence>
<dbReference type="Pfam" id="PF01124">
    <property type="entry name" value="MAPEG"/>
    <property type="match status" value="1"/>
</dbReference>
<keyword evidence="2 5" id="KW-0812">Transmembrane</keyword>
<evidence type="ECO:0008006" key="7">
    <source>
        <dbReference type="Google" id="ProtNLM"/>
    </source>
</evidence>
<evidence type="ECO:0000256" key="5">
    <source>
        <dbReference type="SAM" id="Phobius"/>
    </source>
</evidence>
<feature type="transmembrane region" description="Helical" evidence="5">
    <location>
        <begin position="50"/>
        <end position="70"/>
    </location>
</feature>
<dbReference type="PANTHER" id="PTHR35371:SF1">
    <property type="entry name" value="BLR7753 PROTEIN"/>
    <property type="match status" value="1"/>
</dbReference>
<reference evidence="6" key="1">
    <citation type="submission" date="2018-06" db="EMBL/GenBank/DDBJ databases">
        <authorList>
            <person name="Zhirakovskaya E."/>
        </authorList>
    </citation>
    <scope>NUCLEOTIDE SEQUENCE</scope>
</reference>
<keyword evidence="3 5" id="KW-1133">Transmembrane helix</keyword>
<dbReference type="Gene3D" id="1.20.120.550">
    <property type="entry name" value="Membrane associated eicosanoid/glutathione metabolism-like domain"/>
    <property type="match status" value="1"/>
</dbReference>
<name>A0A3B0YPE3_9ZZZZ</name>
<sequence length="125" mass="13848">MTIAYWCVFITILLPYVWVAFARAPGFTLQKNRVPRIACDAYEGVQQRFYWAHLNGLEAIAPFSIAVIIAHNLQADQQSIDHLAMIFVGLRIAHALAYAADAGLLRSLLFTGGMVCMVAIFFSGI</sequence>
<comment type="subcellular location">
    <subcellularLocation>
        <location evidence="1">Membrane</location>
    </subcellularLocation>
</comment>
<organism evidence="6">
    <name type="scientific">hydrothermal vent metagenome</name>
    <dbReference type="NCBI Taxonomy" id="652676"/>
    <lineage>
        <taxon>unclassified sequences</taxon>
        <taxon>metagenomes</taxon>
        <taxon>ecological metagenomes</taxon>
    </lineage>
</organism>
<dbReference type="GO" id="GO:0016020">
    <property type="term" value="C:membrane"/>
    <property type="evidence" value="ECO:0007669"/>
    <property type="project" value="UniProtKB-SubCell"/>
</dbReference>
<dbReference type="AlphaFoldDB" id="A0A3B0YPE3"/>
<dbReference type="InterPro" id="IPR001129">
    <property type="entry name" value="Membr-assoc_MAPEG"/>
</dbReference>
<evidence type="ECO:0000256" key="4">
    <source>
        <dbReference type="ARBA" id="ARBA00023136"/>
    </source>
</evidence>
<gene>
    <name evidence="6" type="ORF">MNBD_GAMMA09-350</name>
</gene>
<accession>A0A3B0YPE3</accession>
<dbReference type="SUPFAM" id="SSF161084">
    <property type="entry name" value="MAPEG domain-like"/>
    <property type="match status" value="1"/>
</dbReference>
<keyword evidence="4 5" id="KW-0472">Membrane</keyword>
<dbReference type="EMBL" id="UOFI01000193">
    <property type="protein sequence ID" value="VAW70336.1"/>
    <property type="molecule type" value="Genomic_DNA"/>
</dbReference>